<protein>
    <recommendedName>
        <fullName evidence="4">SCP domain-containing protein</fullName>
    </recommendedName>
</protein>
<dbReference type="InterPro" id="IPR014044">
    <property type="entry name" value="CAP_dom"/>
</dbReference>
<feature type="chain" id="PRO_5040142814" description="SCP domain-containing protein" evidence="3">
    <location>
        <begin position="19"/>
        <end position="201"/>
    </location>
</feature>
<dbReference type="InterPro" id="IPR035940">
    <property type="entry name" value="CAP_sf"/>
</dbReference>
<dbReference type="Gene3D" id="3.40.33.10">
    <property type="entry name" value="CAP"/>
    <property type="match status" value="1"/>
</dbReference>
<dbReference type="PROSITE" id="PS01010">
    <property type="entry name" value="CRISP_2"/>
    <property type="match status" value="1"/>
</dbReference>
<feature type="domain" description="SCP" evidence="4">
    <location>
        <begin position="31"/>
        <end position="186"/>
    </location>
</feature>
<dbReference type="InterPro" id="IPR018244">
    <property type="entry name" value="Allrgn_V5/Tpx1_CS"/>
</dbReference>
<sequence>MDVRVTILVLFLVSLSLARECKIYVRKVTEAEAEIIVDKHNELRMQIANGEIEGQPRGVNLKRLKYDEDLAAEAQEIANSCIFAHQQVTDDRWYAVGQNLYIKKSTAPSNESDWDTAIQSWFDEHEDYTFGKCCRKGPRMTGHYTQLVWANTEYVGCGYTYFATDDFFKYRKLYVCNYGPAGNFKRQFPYKVGKSGCEDLC</sequence>
<evidence type="ECO:0000256" key="1">
    <source>
        <dbReference type="ARBA" id="ARBA00004613"/>
    </source>
</evidence>
<dbReference type="Pfam" id="PF00188">
    <property type="entry name" value="CAP"/>
    <property type="match status" value="1"/>
</dbReference>
<evidence type="ECO:0000259" key="4">
    <source>
        <dbReference type="SMART" id="SM00198"/>
    </source>
</evidence>
<accession>A0A9N9QMM7</accession>
<dbReference type="Proteomes" id="UP001152799">
    <property type="component" value="Chromosome 2"/>
</dbReference>
<dbReference type="SUPFAM" id="SSF55797">
    <property type="entry name" value="PR-1-like"/>
    <property type="match status" value="1"/>
</dbReference>
<evidence type="ECO:0000256" key="2">
    <source>
        <dbReference type="ARBA" id="ARBA00022525"/>
    </source>
</evidence>
<proteinExistence type="predicted"/>
<dbReference type="InterPro" id="IPR001283">
    <property type="entry name" value="CRISP-related"/>
</dbReference>
<dbReference type="PROSITE" id="PS01009">
    <property type="entry name" value="CRISP_1"/>
    <property type="match status" value="1"/>
</dbReference>
<keyword evidence="2" id="KW-0964">Secreted</keyword>
<organism evidence="5 6">
    <name type="scientific">Ceutorhynchus assimilis</name>
    <name type="common">cabbage seed weevil</name>
    <dbReference type="NCBI Taxonomy" id="467358"/>
    <lineage>
        <taxon>Eukaryota</taxon>
        <taxon>Metazoa</taxon>
        <taxon>Ecdysozoa</taxon>
        <taxon>Arthropoda</taxon>
        <taxon>Hexapoda</taxon>
        <taxon>Insecta</taxon>
        <taxon>Pterygota</taxon>
        <taxon>Neoptera</taxon>
        <taxon>Endopterygota</taxon>
        <taxon>Coleoptera</taxon>
        <taxon>Polyphaga</taxon>
        <taxon>Cucujiformia</taxon>
        <taxon>Curculionidae</taxon>
        <taxon>Ceutorhynchinae</taxon>
        <taxon>Ceutorhynchus</taxon>
    </lineage>
</organism>
<dbReference type="PRINTS" id="PR00838">
    <property type="entry name" value="V5ALLERGEN"/>
</dbReference>
<dbReference type="EMBL" id="OU892278">
    <property type="protein sequence ID" value="CAG9765268.1"/>
    <property type="molecule type" value="Genomic_DNA"/>
</dbReference>
<reference evidence="5" key="1">
    <citation type="submission" date="2022-01" db="EMBL/GenBank/DDBJ databases">
        <authorList>
            <person name="King R."/>
        </authorList>
    </citation>
    <scope>NUCLEOTIDE SEQUENCE</scope>
</reference>
<comment type="subcellular location">
    <subcellularLocation>
        <location evidence="1">Secreted</location>
    </subcellularLocation>
</comment>
<evidence type="ECO:0000256" key="3">
    <source>
        <dbReference type="SAM" id="SignalP"/>
    </source>
</evidence>
<dbReference type="SMART" id="SM00198">
    <property type="entry name" value="SCP"/>
    <property type="match status" value="1"/>
</dbReference>
<dbReference type="CDD" id="cd05380">
    <property type="entry name" value="CAP_euk"/>
    <property type="match status" value="1"/>
</dbReference>
<gene>
    <name evidence="5" type="ORF">CEUTPL_LOCUS5882</name>
</gene>
<dbReference type="InterPro" id="IPR002413">
    <property type="entry name" value="V5_allergen-like"/>
</dbReference>
<dbReference type="PRINTS" id="PR00837">
    <property type="entry name" value="V5TPXLIKE"/>
</dbReference>
<name>A0A9N9QMM7_9CUCU</name>
<evidence type="ECO:0000313" key="6">
    <source>
        <dbReference type="Proteomes" id="UP001152799"/>
    </source>
</evidence>
<dbReference type="AlphaFoldDB" id="A0A9N9QMM7"/>
<keyword evidence="3" id="KW-0732">Signal</keyword>
<dbReference type="GO" id="GO:0005576">
    <property type="term" value="C:extracellular region"/>
    <property type="evidence" value="ECO:0007669"/>
    <property type="project" value="UniProtKB-SubCell"/>
</dbReference>
<dbReference type="PANTHER" id="PTHR10334">
    <property type="entry name" value="CYSTEINE-RICH SECRETORY PROTEIN-RELATED"/>
    <property type="match status" value="1"/>
</dbReference>
<keyword evidence="6" id="KW-1185">Reference proteome</keyword>
<feature type="signal peptide" evidence="3">
    <location>
        <begin position="1"/>
        <end position="18"/>
    </location>
</feature>
<evidence type="ECO:0000313" key="5">
    <source>
        <dbReference type="EMBL" id="CAG9765268.1"/>
    </source>
</evidence>
<dbReference type="OrthoDB" id="414826at2759"/>